<comment type="caution">
    <text evidence="1">The sequence shown here is derived from an EMBL/GenBank/DDBJ whole genome shotgun (WGS) entry which is preliminary data.</text>
</comment>
<organism evidence="1 2">
    <name type="scientific">Microbacterium bandirmense</name>
    <dbReference type="NCBI Taxonomy" id="3122050"/>
    <lineage>
        <taxon>Bacteria</taxon>
        <taxon>Bacillati</taxon>
        <taxon>Actinomycetota</taxon>
        <taxon>Actinomycetes</taxon>
        <taxon>Micrococcales</taxon>
        <taxon>Microbacteriaceae</taxon>
        <taxon>Microbacterium</taxon>
    </lineage>
</organism>
<gene>
    <name evidence="1" type="ORF">WDU99_01715</name>
</gene>
<proteinExistence type="predicted"/>
<dbReference type="RefSeq" id="WP_337330702.1">
    <property type="nucleotide sequence ID" value="NZ_JBBDGM010000001.1"/>
</dbReference>
<name>A0ABU8L6S9_9MICO</name>
<protein>
    <submittedName>
        <fullName evidence="1">Uncharacterized protein</fullName>
    </submittedName>
</protein>
<dbReference type="EMBL" id="JBBDGM010000001">
    <property type="protein sequence ID" value="MEJ1087029.1"/>
    <property type="molecule type" value="Genomic_DNA"/>
</dbReference>
<evidence type="ECO:0000313" key="1">
    <source>
        <dbReference type="EMBL" id="MEJ1087029.1"/>
    </source>
</evidence>
<dbReference type="Proteomes" id="UP001371224">
    <property type="component" value="Unassembled WGS sequence"/>
</dbReference>
<reference evidence="1 2" key="1">
    <citation type="submission" date="2024-02" db="EMBL/GenBank/DDBJ databases">
        <authorList>
            <person name="Saticioglu I.B."/>
        </authorList>
    </citation>
    <scope>NUCLEOTIDE SEQUENCE [LARGE SCALE GENOMIC DNA]</scope>
    <source>
        <strain evidence="1 2">Mu-80</strain>
    </source>
</reference>
<sequence length="87" mass="9695">MTTTAPTGTAHGQHRWYVAREHLRPTRFGEPAIAGVVWAVRPTIGNGADRRIIGGPSYFTSRTKALAYAHRQARLTYGTPRNRKAHQ</sequence>
<keyword evidence="2" id="KW-1185">Reference proteome</keyword>
<evidence type="ECO:0000313" key="2">
    <source>
        <dbReference type="Proteomes" id="UP001371224"/>
    </source>
</evidence>
<accession>A0ABU8L6S9</accession>